<dbReference type="STRING" id="36646.A0A1V6V6A6"/>
<evidence type="ECO:0000256" key="1">
    <source>
        <dbReference type="SAM" id="MobiDB-lite"/>
    </source>
</evidence>
<comment type="caution">
    <text evidence="2">The sequence shown here is derived from an EMBL/GenBank/DDBJ whole genome shotgun (WGS) entry which is preliminary data.</text>
</comment>
<dbReference type="EMBL" id="MDDG01000001">
    <property type="protein sequence ID" value="OQE46118.1"/>
    <property type="molecule type" value="Genomic_DNA"/>
</dbReference>
<evidence type="ECO:0000313" key="2">
    <source>
        <dbReference type="EMBL" id="OQE46118.1"/>
    </source>
</evidence>
<evidence type="ECO:0000313" key="3">
    <source>
        <dbReference type="Proteomes" id="UP000191500"/>
    </source>
</evidence>
<accession>A0A1V6V6A6</accession>
<protein>
    <submittedName>
        <fullName evidence="2">Uncharacterized protein</fullName>
    </submittedName>
</protein>
<name>A0A1V6V6A6_9EURO</name>
<proteinExistence type="predicted"/>
<reference evidence="3" key="1">
    <citation type="journal article" date="2017" name="Nat. Microbiol.">
        <title>Global analysis of biosynthetic gene clusters reveals vast potential of secondary metabolite production in Penicillium species.</title>
        <authorList>
            <person name="Nielsen J.C."/>
            <person name="Grijseels S."/>
            <person name="Prigent S."/>
            <person name="Ji B."/>
            <person name="Dainat J."/>
            <person name="Nielsen K.F."/>
            <person name="Frisvad J.C."/>
            <person name="Workman M."/>
            <person name="Nielsen J."/>
        </authorList>
    </citation>
    <scope>NUCLEOTIDE SEQUENCE [LARGE SCALE GENOMIC DNA]</scope>
    <source>
        <strain evidence="3">IBT 31321</strain>
    </source>
</reference>
<sequence length="131" mass="14578">MVLPKSPTSIAAVACFLYGSRMLSSAIKNGSEWCSDEEMKKRGVFEGRSLSMGWWEVERQRSRSQSDVSSVSRISEERFSGESVSEEETQPRAASRGDQNSPDEQNGHNQTRLGIDIDIADRPLLRNASPI</sequence>
<feature type="region of interest" description="Disordered" evidence="1">
    <location>
        <begin position="58"/>
        <end position="131"/>
    </location>
</feature>
<dbReference type="AlphaFoldDB" id="A0A1V6V6A6"/>
<feature type="compositionally biased region" description="Polar residues" evidence="1">
    <location>
        <begin position="97"/>
        <end position="112"/>
    </location>
</feature>
<feature type="compositionally biased region" description="Low complexity" evidence="1">
    <location>
        <begin position="63"/>
        <end position="73"/>
    </location>
</feature>
<keyword evidence="3" id="KW-1185">Reference proteome</keyword>
<gene>
    <name evidence="2" type="ORF">PENCOP_c001G08251</name>
</gene>
<organism evidence="2 3">
    <name type="scientific">Penicillium coprophilum</name>
    <dbReference type="NCBI Taxonomy" id="36646"/>
    <lineage>
        <taxon>Eukaryota</taxon>
        <taxon>Fungi</taxon>
        <taxon>Dikarya</taxon>
        <taxon>Ascomycota</taxon>
        <taxon>Pezizomycotina</taxon>
        <taxon>Eurotiomycetes</taxon>
        <taxon>Eurotiomycetidae</taxon>
        <taxon>Eurotiales</taxon>
        <taxon>Aspergillaceae</taxon>
        <taxon>Penicillium</taxon>
    </lineage>
</organism>
<dbReference type="Proteomes" id="UP000191500">
    <property type="component" value="Unassembled WGS sequence"/>
</dbReference>